<dbReference type="PROSITE" id="PS50158">
    <property type="entry name" value="ZF_CCHC"/>
    <property type="match status" value="1"/>
</dbReference>
<dbReference type="InterPro" id="IPR036397">
    <property type="entry name" value="RNaseH_sf"/>
</dbReference>
<evidence type="ECO:0000259" key="5">
    <source>
        <dbReference type="PROSITE" id="PS50994"/>
    </source>
</evidence>
<dbReference type="InterPro" id="IPR012337">
    <property type="entry name" value="RNaseH-like_sf"/>
</dbReference>
<dbReference type="Pfam" id="PF00665">
    <property type="entry name" value="rve"/>
    <property type="match status" value="1"/>
</dbReference>
<feature type="compositionally biased region" description="Basic and acidic residues" evidence="2">
    <location>
        <begin position="1"/>
        <end position="10"/>
    </location>
</feature>
<dbReference type="PROSITE" id="PS50994">
    <property type="entry name" value="INTEGRASE"/>
    <property type="match status" value="1"/>
</dbReference>
<evidence type="ECO:0000256" key="2">
    <source>
        <dbReference type="SAM" id="MobiDB-lite"/>
    </source>
</evidence>
<evidence type="ECO:0000259" key="4">
    <source>
        <dbReference type="PROSITE" id="PS50158"/>
    </source>
</evidence>
<dbReference type="GO" id="GO:0015074">
    <property type="term" value="P:DNA integration"/>
    <property type="evidence" value="ECO:0007669"/>
    <property type="project" value="InterPro"/>
</dbReference>
<dbReference type="Gene3D" id="4.10.60.10">
    <property type="entry name" value="Zinc finger, CCHC-type"/>
    <property type="match status" value="1"/>
</dbReference>
<feature type="domain" description="CCHC-type" evidence="4">
    <location>
        <begin position="55"/>
        <end position="70"/>
    </location>
</feature>
<dbReference type="Gene3D" id="3.30.420.10">
    <property type="entry name" value="Ribonuclease H-like superfamily/Ribonuclease H"/>
    <property type="match status" value="1"/>
</dbReference>
<dbReference type="GO" id="GO:0003676">
    <property type="term" value="F:nucleic acid binding"/>
    <property type="evidence" value="ECO:0007669"/>
    <property type="project" value="InterPro"/>
</dbReference>
<reference evidence="6" key="2">
    <citation type="journal article" date="2024" name="Plant">
        <title>Genomic evolution and insights into agronomic trait innovations of Sesamum species.</title>
        <authorList>
            <person name="Miao H."/>
            <person name="Wang L."/>
            <person name="Qu L."/>
            <person name="Liu H."/>
            <person name="Sun Y."/>
            <person name="Le M."/>
            <person name="Wang Q."/>
            <person name="Wei S."/>
            <person name="Zheng Y."/>
            <person name="Lin W."/>
            <person name="Duan Y."/>
            <person name="Cao H."/>
            <person name="Xiong S."/>
            <person name="Wang X."/>
            <person name="Wei L."/>
            <person name="Li C."/>
            <person name="Ma Q."/>
            <person name="Ju M."/>
            <person name="Zhao R."/>
            <person name="Li G."/>
            <person name="Mu C."/>
            <person name="Tian Q."/>
            <person name="Mei H."/>
            <person name="Zhang T."/>
            <person name="Gao T."/>
            <person name="Zhang H."/>
        </authorList>
    </citation>
    <scope>NUCLEOTIDE SEQUENCE</scope>
    <source>
        <strain evidence="6">G01</strain>
    </source>
</reference>
<reference evidence="6" key="1">
    <citation type="submission" date="2020-06" db="EMBL/GenBank/DDBJ databases">
        <authorList>
            <person name="Li T."/>
            <person name="Hu X."/>
            <person name="Zhang T."/>
            <person name="Song X."/>
            <person name="Zhang H."/>
            <person name="Dai N."/>
            <person name="Sheng W."/>
            <person name="Hou X."/>
            <person name="Wei L."/>
        </authorList>
    </citation>
    <scope>NUCLEOTIDE SEQUENCE</scope>
    <source>
        <strain evidence="6">G01</strain>
        <tissue evidence="6">Leaf</tissue>
    </source>
</reference>
<dbReference type="PANTHER" id="PTHR42648:SF27">
    <property type="entry name" value="RNA-DIRECTED DNA POLYMERASE"/>
    <property type="match status" value="1"/>
</dbReference>
<dbReference type="EMBL" id="JACGWK010000689">
    <property type="protein sequence ID" value="KAL0295505.1"/>
    <property type="molecule type" value="Genomic_DNA"/>
</dbReference>
<protein>
    <submittedName>
        <fullName evidence="6">Retrovirus-related Pol polyprotein from transposon TNT 1-94</fullName>
    </submittedName>
</protein>
<feature type="domain" description="Integrase catalytic" evidence="5">
    <location>
        <begin position="81"/>
        <end position="211"/>
    </location>
</feature>
<comment type="caution">
    <text evidence="6">The sequence shown here is derived from an EMBL/GenBank/DDBJ whole genome shotgun (WGS) entry which is preliminary data.</text>
</comment>
<feature type="transmembrane region" description="Helical" evidence="3">
    <location>
        <begin position="20"/>
        <end position="37"/>
    </location>
</feature>
<gene>
    <name evidence="6" type="ORF">Sangu_3196600</name>
</gene>
<dbReference type="InterPro" id="IPR001584">
    <property type="entry name" value="Integrase_cat-core"/>
</dbReference>
<proteinExistence type="predicted"/>
<keyword evidence="1" id="KW-0863">Zinc-finger</keyword>
<dbReference type="InterPro" id="IPR001878">
    <property type="entry name" value="Znf_CCHC"/>
</dbReference>
<feature type="region of interest" description="Disordered" evidence="2">
    <location>
        <begin position="1"/>
        <end position="21"/>
    </location>
</feature>
<evidence type="ECO:0000256" key="1">
    <source>
        <dbReference type="PROSITE-ProRule" id="PRU00047"/>
    </source>
</evidence>
<evidence type="ECO:0000313" key="6">
    <source>
        <dbReference type="EMBL" id="KAL0295505.1"/>
    </source>
</evidence>
<sequence>MPKARGSECWRRKKRKEKTVTATTSAIGPFIALVGMGKGKGKVGGSQRSRANDVCMHCQGNGHWKRECPQLLSKSGVGKNQKAKEGRDDLNSRRWEDRYCGSRGISQLNVCGSLYTPARRGYSYVLTFIDDYSRYGYVYLMRYKSVAFGRFNECRLEDENQTGRKIKTLWLDRGGEYLSGEFIDFLKENRILCQRTPPGTPKLNGVAKRRN</sequence>
<dbReference type="GO" id="GO:0008270">
    <property type="term" value="F:zinc ion binding"/>
    <property type="evidence" value="ECO:0007669"/>
    <property type="project" value="UniProtKB-KW"/>
</dbReference>
<accession>A0AAW2JLW2</accession>
<organism evidence="6">
    <name type="scientific">Sesamum angustifolium</name>
    <dbReference type="NCBI Taxonomy" id="2727405"/>
    <lineage>
        <taxon>Eukaryota</taxon>
        <taxon>Viridiplantae</taxon>
        <taxon>Streptophyta</taxon>
        <taxon>Embryophyta</taxon>
        <taxon>Tracheophyta</taxon>
        <taxon>Spermatophyta</taxon>
        <taxon>Magnoliopsida</taxon>
        <taxon>eudicotyledons</taxon>
        <taxon>Gunneridae</taxon>
        <taxon>Pentapetalae</taxon>
        <taxon>asterids</taxon>
        <taxon>lamiids</taxon>
        <taxon>Lamiales</taxon>
        <taxon>Pedaliaceae</taxon>
        <taxon>Sesamum</taxon>
    </lineage>
</organism>
<dbReference type="InterPro" id="IPR039537">
    <property type="entry name" value="Retrotran_Ty1/copia-like"/>
</dbReference>
<name>A0AAW2JLW2_9LAMI</name>
<keyword evidence="3" id="KW-1133">Transmembrane helix</keyword>
<dbReference type="SUPFAM" id="SSF57756">
    <property type="entry name" value="Retrovirus zinc finger-like domains"/>
    <property type="match status" value="1"/>
</dbReference>
<dbReference type="InterPro" id="IPR036875">
    <property type="entry name" value="Znf_CCHC_sf"/>
</dbReference>
<keyword evidence="1" id="KW-0862">Zinc</keyword>
<dbReference type="SUPFAM" id="SSF53098">
    <property type="entry name" value="Ribonuclease H-like"/>
    <property type="match status" value="1"/>
</dbReference>
<keyword evidence="3" id="KW-0472">Membrane</keyword>
<dbReference type="AlphaFoldDB" id="A0AAW2JLW2"/>
<evidence type="ECO:0000256" key="3">
    <source>
        <dbReference type="SAM" id="Phobius"/>
    </source>
</evidence>
<keyword evidence="3" id="KW-0812">Transmembrane</keyword>
<dbReference type="PANTHER" id="PTHR42648">
    <property type="entry name" value="TRANSPOSASE, PUTATIVE-RELATED"/>
    <property type="match status" value="1"/>
</dbReference>
<keyword evidence="1" id="KW-0479">Metal-binding</keyword>